<reference evidence="1" key="1">
    <citation type="submission" date="2024-07" db="EMBL/GenBank/DDBJ databases">
        <title>Identification and characteristics of an arsenic-resistant bacterial isolate, which belongs to a novel species.</title>
        <authorList>
            <person name="Juszczyk A."/>
            <person name="Kowalczyk A."/>
            <person name="Was K."/>
            <person name="Kosowicz W."/>
            <person name="Budzyn A."/>
            <person name="Latowski D."/>
        </authorList>
    </citation>
    <scope>NUCLEOTIDE SEQUENCE</scope>
    <source>
        <strain evidence="1">As8PL</strain>
    </source>
</reference>
<evidence type="ECO:0000313" key="1">
    <source>
        <dbReference type="EMBL" id="XDI38652.1"/>
    </source>
</evidence>
<accession>A0AB39BYP2</accession>
<dbReference type="RefSeq" id="WP_047972544.1">
    <property type="nucleotide sequence ID" value="NZ_CP162551.1"/>
</dbReference>
<gene>
    <name evidence="1" type="ORF">AB3N04_10305</name>
</gene>
<protein>
    <recommendedName>
        <fullName evidence="2">Essential protein Yae1 N-terminal domain-containing protein</fullName>
    </recommendedName>
</protein>
<sequence>MSSQRKNREEDAFISTISDPIVRDQIKRMLDSYYREGYRKGFEDGLQKNGRHLDETKLG</sequence>
<dbReference type="EMBL" id="CP162551">
    <property type="protein sequence ID" value="XDI38652.1"/>
    <property type="molecule type" value="Genomic_DNA"/>
</dbReference>
<name>A0AB39BYP2_9BACI</name>
<proteinExistence type="predicted"/>
<evidence type="ECO:0008006" key="2">
    <source>
        <dbReference type="Google" id="ProtNLM"/>
    </source>
</evidence>
<organism evidence="1">
    <name type="scientific">Alkalihalophilus sp. As8PL</name>
    <dbReference type="NCBI Taxonomy" id="3237103"/>
    <lineage>
        <taxon>Bacteria</taxon>
        <taxon>Bacillati</taxon>
        <taxon>Bacillota</taxon>
        <taxon>Bacilli</taxon>
        <taxon>Bacillales</taxon>
        <taxon>Bacillaceae</taxon>
        <taxon>Alkalihalophilus</taxon>
    </lineage>
</organism>
<dbReference type="AlphaFoldDB" id="A0AB39BYP2"/>